<proteinExistence type="predicted"/>
<feature type="chain" id="PRO_5022824154" description="Secreted protein" evidence="1">
    <location>
        <begin position="18"/>
        <end position="66"/>
    </location>
</feature>
<dbReference type="Proteomes" id="UP000324091">
    <property type="component" value="Unassembled WGS sequence"/>
</dbReference>
<dbReference type="AlphaFoldDB" id="A0A5C6MK24"/>
<name>A0A5C6MK24_9TELE</name>
<keyword evidence="3" id="KW-1185">Reference proteome</keyword>
<gene>
    <name evidence="2" type="ORF">D4764_0017660</name>
</gene>
<keyword evidence="1" id="KW-0732">Signal</keyword>
<evidence type="ECO:0000313" key="3">
    <source>
        <dbReference type="Proteomes" id="UP000324091"/>
    </source>
</evidence>
<accession>A0A5C6MK24</accession>
<feature type="signal peptide" evidence="1">
    <location>
        <begin position="1"/>
        <end position="17"/>
    </location>
</feature>
<protein>
    <recommendedName>
        <fullName evidence="4">Secreted protein</fullName>
    </recommendedName>
</protein>
<evidence type="ECO:0000256" key="1">
    <source>
        <dbReference type="SAM" id="SignalP"/>
    </source>
</evidence>
<sequence length="66" mass="7327">MLLQCFLAALSLQWGNQTHCGGALFPSLIWRTSDTSCQSLLEKCAVRGTMRPDYSHPSSIQQCLKP</sequence>
<dbReference type="EMBL" id="RHFK02000062">
    <property type="protein sequence ID" value="TWW54871.1"/>
    <property type="molecule type" value="Genomic_DNA"/>
</dbReference>
<evidence type="ECO:0008006" key="4">
    <source>
        <dbReference type="Google" id="ProtNLM"/>
    </source>
</evidence>
<evidence type="ECO:0000313" key="2">
    <source>
        <dbReference type="EMBL" id="TWW54871.1"/>
    </source>
</evidence>
<comment type="caution">
    <text evidence="2">The sequence shown here is derived from an EMBL/GenBank/DDBJ whole genome shotgun (WGS) entry which is preliminary data.</text>
</comment>
<reference evidence="2 3" key="1">
    <citation type="submission" date="2019-04" db="EMBL/GenBank/DDBJ databases">
        <title>Chromosome genome assembly for Takifugu flavidus.</title>
        <authorList>
            <person name="Xiao S."/>
        </authorList>
    </citation>
    <scope>NUCLEOTIDE SEQUENCE [LARGE SCALE GENOMIC DNA]</scope>
    <source>
        <strain evidence="2">HTHZ2018</strain>
        <tissue evidence="2">Muscle</tissue>
    </source>
</reference>
<organism evidence="2 3">
    <name type="scientific">Takifugu flavidus</name>
    <name type="common">sansaifugu</name>
    <dbReference type="NCBI Taxonomy" id="433684"/>
    <lineage>
        <taxon>Eukaryota</taxon>
        <taxon>Metazoa</taxon>
        <taxon>Chordata</taxon>
        <taxon>Craniata</taxon>
        <taxon>Vertebrata</taxon>
        <taxon>Euteleostomi</taxon>
        <taxon>Actinopterygii</taxon>
        <taxon>Neopterygii</taxon>
        <taxon>Teleostei</taxon>
        <taxon>Neoteleostei</taxon>
        <taxon>Acanthomorphata</taxon>
        <taxon>Eupercaria</taxon>
        <taxon>Tetraodontiformes</taxon>
        <taxon>Tetradontoidea</taxon>
        <taxon>Tetraodontidae</taxon>
        <taxon>Takifugu</taxon>
    </lineage>
</organism>